<reference evidence="1" key="1">
    <citation type="submission" date="2019-08" db="EMBL/GenBank/DDBJ databases">
        <title>The genome of the North American firefly Photinus pyralis.</title>
        <authorList>
            <consortium name="Photinus pyralis genome working group"/>
            <person name="Fallon T.R."/>
            <person name="Sander Lower S.E."/>
            <person name="Weng J.-K."/>
        </authorList>
    </citation>
    <scope>NUCLEOTIDE SEQUENCE</scope>
    <source>
        <strain evidence="1">TRF0915ILg1</strain>
        <tissue evidence="1">Whole body</tissue>
    </source>
</reference>
<comment type="caution">
    <text evidence="1">The sequence shown here is derived from an EMBL/GenBank/DDBJ whole genome shotgun (WGS) entry which is preliminary data.</text>
</comment>
<evidence type="ECO:0000313" key="1">
    <source>
        <dbReference type="EMBL" id="KAF2892322.1"/>
    </source>
</evidence>
<organism evidence="1 2">
    <name type="scientific">Ignelater luminosus</name>
    <name type="common">Cucubano</name>
    <name type="synonym">Pyrophorus luminosus</name>
    <dbReference type="NCBI Taxonomy" id="2038154"/>
    <lineage>
        <taxon>Eukaryota</taxon>
        <taxon>Metazoa</taxon>
        <taxon>Ecdysozoa</taxon>
        <taxon>Arthropoda</taxon>
        <taxon>Hexapoda</taxon>
        <taxon>Insecta</taxon>
        <taxon>Pterygota</taxon>
        <taxon>Neoptera</taxon>
        <taxon>Endopterygota</taxon>
        <taxon>Coleoptera</taxon>
        <taxon>Polyphaga</taxon>
        <taxon>Elateriformia</taxon>
        <taxon>Elateroidea</taxon>
        <taxon>Elateridae</taxon>
        <taxon>Agrypninae</taxon>
        <taxon>Pyrophorini</taxon>
        <taxon>Ignelater</taxon>
    </lineage>
</organism>
<sequence length="104" mass="12038">MKDKVSVAAVRYIKSGTVIVECNSRRDAEKLKTVVEALKKLKGRELEMANPRFMLGRIDKELTPERLIKVLVRKNGDLVEACEGGVKSFENQFKERFRKRRRDS</sequence>
<protein>
    <submittedName>
        <fullName evidence="1">Uncharacterized protein</fullName>
    </submittedName>
</protein>
<dbReference type="EMBL" id="VTPC01008812">
    <property type="protein sequence ID" value="KAF2892322.1"/>
    <property type="molecule type" value="Genomic_DNA"/>
</dbReference>
<gene>
    <name evidence="1" type="ORF">ILUMI_13853</name>
</gene>
<dbReference type="OrthoDB" id="6775559at2759"/>
<dbReference type="AlphaFoldDB" id="A0A8K0CVY1"/>
<proteinExistence type="predicted"/>
<evidence type="ECO:0000313" key="2">
    <source>
        <dbReference type="Proteomes" id="UP000801492"/>
    </source>
</evidence>
<accession>A0A8K0CVY1</accession>
<name>A0A8K0CVY1_IGNLU</name>
<keyword evidence="2" id="KW-1185">Reference proteome</keyword>
<dbReference type="Proteomes" id="UP000801492">
    <property type="component" value="Unassembled WGS sequence"/>
</dbReference>